<accession>C5B537</accession>
<dbReference type="AlphaFoldDB" id="C5B537"/>
<protein>
    <submittedName>
        <fullName evidence="1">Uncharacterized protein</fullName>
    </submittedName>
</protein>
<dbReference type="Proteomes" id="UP000009081">
    <property type="component" value="Plasmid megaplasmid"/>
</dbReference>
<name>C5B537_METEA</name>
<dbReference type="HOGENOM" id="CLU_1720184_0_0_5"/>
<keyword evidence="2" id="KW-1185">Reference proteome</keyword>
<organism evidence="1 2">
    <name type="scientific">Methylorubrum extorquens (strain ATCC 14718 / DSM 1338 / JCM 2805 / NCIMB 9133 / AM1)</name>
    <name type="common">Methylobacterium extorquens</name>
    <dbReference type="NCBI Taxonomy" id="272630"/>
    <lineage>
        <taxon>Bacteria</taxon>
        <taxon>Pseudomonadati</taxon>
        <taxon>Pseudomonadota</taxon>
        <taxon>Alphaproteobacteria</taxon>
        <taxon>Hyphomicrobiales</taxon>
        <taxon>Methylobacteriaceae</taxon>
        <taxon>Methylorubrum</taxon>
    </lineage>
</organism>
<evidence type="ECO:0000313" key="1">
    <source>
        <dbReference type="EMBL" id="ACS43569.1"/>
    </source>
</evidence>
<proteinExistence type="predicted"/>
<geneLocation type="plasmid" evidence="1 2">
    <name>megaplasmid</name>
</geneLocation>
<evidence type="ECO:0000313" key="2">
    <source>
        <dbReference type="Proteomes" id="UP000009081"/>
    </source>
</evidence>
<dbReference type="KEGG" id="mea:Mex_2p0725"/>
<reference evidence="1 2" key="1">
    <citation type="journal article" date="2009" name="PLoS ONE">
        <title>Methylobacterium genome sequences: a reference blueprint to investigate microbial metabolism of C1 compounds from natural and industrial sources.</title>
        <authorList>
            <person name="Vuilleumier S."/>
            <person name="Chistoserdova L."/>
            <person name="Lee M.-C."/>
            <person name="Bringel F."/>
            <person name="Lajus A."/>
            <person name="Zhou Y."/>
            <person name="Gourion B."/>
            <person name="Barbe V."/>
            <person name="Chang J."/>
            <person name="Cruveiller S."/>
            <person name="Dossat C."/>
            <person name="Gillett W."/>
            <person name="Gruffaz C."/>
            <person name="Haugen E."/>
            <person name="Hourcade E."/>
            <person name="Levy R."/>
            <person name="Mangenot S."/>
            <person name="Muller E."/>
            <person name="Nadalig T."/>
            <person name="Pagni M."/>
            <person name="Penny C."/>
            <person name="Peyraud R."/>
            <person name="Robinson D.G."/>
            <person name="Roche D."/>
            <person name="Rouy Z."/>
            <person name="Saenampechek C."/>
            <person name="Salvignol G."/>
            <person name="Vallenet D."/>
            <person name="Wu Z."/>
            <person name="Marx C.J."/>
            <person name="Vorholt J.A."/>
            <person name="Olson M.V."/>
            <person name="Kaul R."/>
            <person name="Weissenbach J."/>
            <person name="Medigue C."/>
            <person name="Lidstrom M.E."/>
        </authorList>
    </citation>
    <scope>NUCLEOTIDE SEQUENCE [LARGE SCALE GENOMIC DNA]</scope>
    <source>
        <strain evidence="2">ATCC 14718 / DSM 1338 / JCM 2805 / NCIMB 9133 / AM1</strain>
    </source>
</reference>
<dbReference type="EMBL" id="CP001511">
    <property type="protein sequence ID" value="ACS43569.1"/>
    <property type="molecule type" value="Genomic_DNA"/>
</dbReference>
<sequence>MASRFVVEFQGQSGSPLLVEAVLDHALRTALDICSALPAIAACTSPCGGAAGPLLSVRVAGAARPYVVEGFHPDGRWFCHEVAAVDALDAEFQGRWAAVASLGHPRGLAELAARLEDLSVWSIDPLDARGARLSVVSLPRPDAACPPLADLH</sequence>
<dbReference type="RefSeq" id="WP_012754013.1">
    <property type="nucleotide sequence ID" value="NC_012811.1"/>
</dbReference>
<gene>
    <name evidence="1" type="ordered locus">MexAM1_META2p0725</name>
</gene>
<keyword evidence="1" id="KW-0614">Plasmid</keyword>